<proteinExistence type="predicted"/>
<protein>
    <submittedName>
        <fullName evidence="1">Uncharacterized protein</fullName>
    </submittedName>
</protein>
<organism evidence="1">
    <name type="scientific">hydrothermal vent metagenome</name>
    <dbReference type="NCBI Taxonomy" id="652676"/>
    <lineage>
        <taxon>unclassified sequences</taxon>
        <taxon>metagenomes</taxon>
        <taxon>ecological metagenomes</taxon>
    </lineage>
</organism>
<name>A0A3B0VR25_9ZZZZ</name>
<accession>A0A3B0VR25</accession>
<gene>
    <name evidence="1" type="ORF">MNBD_DELTA03-145</name>
</gene>
<dbReference type="AlphaFoldDB" id="A0A3B0VR25"/>
<feature type="non-terminal residue" evidence="1">
    <location>
        <position position="1"/>
    </location>
</feature>
<evidence type="ECO:0000313" key="1">
    <source>
        <dbReference type="EMBL" id="VAW42583.1"/>
    </source>
</evidence>
<reference evidence="1" key="1">
    <citation type="submission" date="2018-06" db="EMBL/GenBank/DDBJ databases">
        <authorList>
            <person name="Zhirakovskaya E."/>
        </authorList>
    </citation>
    <scope>NUCLEOTIDE SEQUENCE</scope>
</reference>
<sequence length="103" mass="11597">NSARISSKKAIVPLSMIKVSPVKDIIQALLSLFSATEGTVYPLTDVFKENFCKIFFSNADCKGEGESFVFSDGVFGDKLLHWLMITAEFFFQDYFQLELQVPT</sequence>
<dbReference type="EMBL" id="UOEX01000458">
    <property type="protein sequence ID" value="VAW42583.1"/>
    <property type="molecule type" value="Genomic_DNA"/>
</dbReference>